<keyword evidence="1" id="KW-0732">Signal</keyword>
<feature type="transmembrane region" description="Helical" evidence="3">
    <location>
        <begin position="63"/>
        <end position="81"/>
    </location>
</feature>
<feature type="compositionally biased region" description="Low complexity" evidence="2">
    <location>
        <begin position="118"/>
        <end position="131"/>
    </location>
</feature>
<evidence type="ECO:0000313" key="6">
    <source>
        <dbReference type="Proteomes" id="UP000437709"/>
    </source>
</evidence>
<dbReference type="RefSeq" id="WP_152194193.1">
    <property type="nucleotide sequence ID" value="NZ_VUKD01000001.1"/>
</dbReference>
<dbReference type="Gene3D" id="2.60.40.1240">
    <property type="match status" value="1"/>
</dbReference>
<dbReference type="AlphaFoldDB" id="A0A6N7EI87"/>
<dbReference type="EMBL" id="WHPC01000052">
    <property type="protein sequence ID" value="MPV37849.1"/>
    <property type="molecule type" value="Genomic_DNA"/>
</dbReference>
<feature type="region of interest" description="Disordered" evidence="2">
    <location>
        <begin position="82"/>
        <end position="145"/>
    </location>
</feature>
<dbReference type="OrthoDB" id="3430849at2"/>
<evidence type="ECO:0000259" key="4">
    <source>
        <dbReference type="Pfam" id="PF11611"/>
    </source>
</evidence>
<keyword evidence="3" id="KW-0472">Membrane</keyword>
<dbReference type="InterPro" id="IPR029051">
    <property type="entry name" value="DUF4352"/>
</dbReference>
<organism evidence="5 6">
    <name type="scientific">Georgenia subflava</name>
    <dbReference type="NCBI Taxonomy" id="1622177"/>
    <lineage>
        <taxon>Bacteria</taxon>
        <taxon>Bacillati</taxon>
        <taxon>Actinomycetota</taxon>
        <taxon>Actinomycetes</taxon>
        <taxon>Micrococcales</taxon>
        <taxon>Bogoriellaceae</taxon>
        <taxon>Georgenia</taxon>
    </lineage>
</organism>
<protein>
    <submittedName>
        <fullName evidence="5">DUF4352 domain-containing protein</fullName>
    </submittedName>
</protein>
<evidence type="ECO:0000256" key="3">
    <source>
        <dbReference type="SAM" id="Phobius"/>
    </source>
</evidence>
<gene>
    <name evidence="5" type="ORF">GB881_12490</name>
</gene>
<evidence type="ECO:0000256" key="2">
    <source>
        <dbReference type="SAM" id="MobiDB-lite"/>
    </source>
</evidence>
<accession>A0A6N7EI87</accession>
<dbReference type="Proteomes" id="UP000437709">
    <property type="component" value="Unassembled WGS sequence"/>
</dbReference>
<dbReference type="InterPro" id="IPR029050">
    <property type="entry name" value="Immunoprotect_excell_Ig-like"/>
</dbReference>
<comment type="caution">
    <text evidence="5">The sequence shown here is derived from an EMBL/GenBank/DDBJ whole genome shotgun (WGS) entry which is preliminary data.</text>
</comment>
<feature type="region of interest" description="Disordered" evidence="2">
    <location>
        <begin position="1"/>
        <end position="53"/>
    </location>
</feature>
<feature type="compositionally biased region" description="Pro residues" evidence="2">
    <location>
        <begin position="1"/>
        <end position="11"/>
    </location>
</feature>
<evidence type="ECO:0000256" key="1">
    <source>
        <dbReference type="ARBA" id="ARBA00022729"/>
    </source>
</evidence>
<keyword evidence="3" id="KW-1133">Transmembrane helix</keyword>
<feature type="compositionally biased region" description="Pro residues" evidence="2">
    <location>
        <begin position="41"/>
        <end position="50"/>
    </location>
</feature>
<evidence type="ECO:0000313" key="5">
    <source>
        <dbReference type="EMBL" id="MPV37849.1"/>
    </source>
</evidence>
<dbReference type="Pfam" id="PF11611">
    <property type="entry name" value="DUF4352"/>
    <property type="match status" value="1"/>
</dbReference>
<feature type="domain" description="DUF4352" evidence="4">
    <location>
        <begin position="141"/>
        <end position="263"/>
    </location>
</feature>
<proteinExistence type="predicted"/>
<reference evidence="5 6" key="1">
    <citation type="submission" date="2019-10" db="EMBL/GenBank/DDBJ databases">
        <title>Georgenia wutianyii sp. nov. and Georgenia yuyongxinii sp. nov. isolated from plateau pika (Ochotona curzoniae) in the Qinghai-Tibet plateau of China.</title>
        <authorList>
            <person name="Tian Z."/>
        </authorList>
    </citation>
    <scope>NUCLEOTIDE SEQUENCE [LARGE SCALE GENOMIC DNA]</scope>
    <source>
        <strain evidence="5 6">JCM 19765</strain>
    </source>
</reference>
<feature type="compositionally biased region" description="Low complexity" evidence="2">
    <location>
        <begin position="89"/>
        <end position="110"/>
    </location>
</feature>
<feature type="compositionally biased region" description="Low complexity" evidence="2">
    <location>
        <begin position="26"/>
        <end position="40"/>
    </location>
</feature>
<keyword evidence="3" id="KW-0812">Transmembrane</keyword>
<name>A0A6N7EI87_9MICO</name>
<sequence length="270" mass="27148">MSTNQPYPPIGGQPATVQSPVPPGAPGYASPGAPGPSYGFPGPPEPPAPAPEKRKSWFARHKILTIVLVIVALVALGQAVGNGGEEPDAVPSAAAPAAPADSDATAPGDVEPADPGDGDGAPADEAAAETEVSAPDATAAGVGTPVRDGKFEFTVTGIEPGVATVGNEFLNEQAQGQFVLVHLTVANIGDEAQAFYDGNQTLVDTAGREHSANTAAGIYLEDNDMFFNDINPGNSVSGAVVFDIPVDAVPASITLHDSMFSGGVTVSLTQ</sequence>
<keyword evidence="6" id="KW-1185">Reference proteome</keyword>